<dbReference type="Pfam" id="PF18758">
    <property type="entry name" value="KDZ"/>
    <property type="match status" value="1"/>
</dbReference>
<dbReference type="Proteomes" id="UP000076532">
    <property type="component" value="Unassembled WGS sequence"/>
</dbReference>
<name>A0A166GW01_9AGAM</name>
<dbReference type="OrthoDB" id="2505969at2759"/>
<gene>
    <name evidence="2" type="ORF">FIBSPDRAFT_1046284</name>
</gene>
<keyword evidence="3" id="KW-1185">Reference proteome</keyword>
<evidence type="ECO:0008006" key="4">
    <source>
        <dbReference type="Google" id="ProtNLM"/>
    </source>
</evidence>
<dbReference type="AlphaFoldDB" id="A0A166GW01"/>
<dbReference type="PANTHER" id="PTHR33096">
    <property type="entry name" value="CXC2 DOMAIN-CONTAINING PROTEIN"/>
    <property type="match status" value="1"/>
</dbReference>
<feature type="compositionally biased region" description="Acidic residues" evidence="1">
    <location>
        <begin position="71"/>
        <end position="82"/>
    </location>
</feature>
<organism evidence="2 3">
    <name type="scientific">Athelia psychrophila</name>
    <dbReference type="NCBI Taxonomy" id="1759441"/>
    <lineage>
        <taxon>Eukaryota</taxon>
        <taxon>Fungi</taxon>
        <taxon>Dikarya</taxon>
        <taxon>Basidiomycota</taxon>
        <taxon>Agaricomycotina</taxon>
        <taxon>Agaricomycetes</taxon>
        <taxon>Agaricomycetidae</taxon>
        <taxon>Atheliales</taxon>
        <taxon>Atheliaceae</taxon>
        <taxon>Athelia</taxon>
    </lineage>
</organism>
<evidence type="ECO:0000313" key="3">
    <source>
        <dbReference type="Proteomes" id="UP000076532"/>
    </source>
</evidence>
<sequence>MGPVRAGLSRRAKLTVGHAFSAPTTSSQGPHGREGRLAQAKAARSAEISMMDSAQRQDLLDSNHGSNQDTEMGDEDVEDEDDAYLHPPPGAEGAEHSHAGDGDIVWGLSEGMRRYNRRDTRIRSDRTLLTTNRWKKQMPFLVNAYLEWRNVPWSPQPANSDSLPEDVTPVPDRPETTSDDEEEVSDPSLPSDASPEDRDFAMHGVDTFDYSFYRFKRPANMIYTNEGLVRSGFIGSAPLYPTICISIRTLEDYRQTHRVCPRLSIQASVRKLCHVHNRPFHRHLSRQFSDAFDVYLEILHQVELQIAKTLGRDAEDWDVKNACPCCMYELEDEAPLEHRVLATMDGNNSLKLVDESYRRGIERIDNRTGRSRKWLSPAYVDQFKDEVASHNTRGATVEEEVGEDDEWLDEEMGVQDGRFTTQSEEVDNPMPGALPTPCIKRWKNAGPEGQKKMFSMFFITGVFVLLCRHGFLMLICDMIRSGELAKYPLAIVARILELLGENNVLGYDIGCAFSKTVASSTLGARAATQRLKFVVPSFHGHAHNRPCQLDFHPQYIPSLGIEDFETCERCFSLSNSIAPTTRLATKFHRQQAIEAHFEFQDEDKYAALSTFIYDNTKQSLDIIATNTPVIQRACLELGIGFSDFDMYLNDEREYLANLKMDPLANTLNLDYVKAIDNLAKFRAEADVAAAANTPSARDRAILRGAIGRDLTKLQRAQTTAFNRVSRAEDLLASLEANLGIVETWTPESADYIHTQTYVKNRKYLRAIDALEALVVQRLFELTKLNHSGTAYKQRTLIAKALQTRSRAIGTALTNYNRLAKTLDPPREDLDFQEILHYSSLAEFDLLRDTRNNVQTRIWAQPTYRLAMASYYKVQCAHKELERTNIEIVRLRTFIRDDGSGLATVLAHKWQLRSAINNIHLNRLDAVADLPGYTGSRHCGTRIGGAEVVLEEGDRRVTMTDDGDDDDIDDDSFQDNLNSLTDYVASLDL</sequence>
<evidence type="ECO:0000256" key="1">
    <source>
        <dbReference type="SAM" id="MobiDB-lite"/>
    </source>
</evidence>
<feature type="region of interest" description="Disordered" evidence="1">
    <location>
        <begin position="156"/>
        <end position="199"/>
    </location>
</feature>
<dbReference type="InterPro" id="IPR040521">
    <property type="entry name" value="KDZ"/>
</dbReference>
<dbReference type="EMBL" id="KV417574">
    <property type="protein sequence ID" value="KZP18222.1"/>
    <property type="molecule type" value="Genomic_DNA"/>
</dbReference>
<reference evidence="2 3" key="1">
    <citation type="journal article" date="2016" name="Mol. Biol. Evol.">
        <title>Comparative Genomics of Early-Diverging Mushroom-Forming Fungi Provides Insights into the Origins of Lignocellulose Decay Capabilities.</title>
        <authorList>
            <person name="Nagy L.G."/>
            <person name="Riley R."/>
            <person name="Tritt A."/>
            <person name="Adam C."/>
            <person name="Daum C."/>
            <person name="Floudas D."/>
            <person name="Sun H."/>
            <person name="Yadav J.S."/>
            <person name="Pangilinan J."/>
            <person name="Larsson K.H."/>
            <person name="Matsuura K."/>
            <person name="Barry K."/>
            <person name="Labutti K."/>
            <person name="Kuo R."/>
            <person name="Ohm R.A."/>
            <person name="Bhattacharya S.S."/>
            <person name="Shirouzu T."/>
            <person name="Yoshinaga Y."/>
            <person name="Martin F.M."/>
            <person name="Grigoriev I.V."/>
            <person name="Hibbett D.S."/>
        </authorList>
    </citation>
    <scope>NUCLEOTIDE SEQUENCE [LARGE SCALE GENOMIC DNA]</scope>
    <source>
        <strain evidence="2 3">CBS 109695</strain>
    </source>
</reference>
<proteinExistence type="predicted"/>
<feature type="region of interest" description="Disordered" evidence="1">
    <location>
        <begin position="1"/>
        <end position="102"/>
    </location>
</feature>
<accession>A0A166GW01</accession>
<evidence type="ECO:0000313" key="2">
    <source>
        <dbReference type="EMBL" id="KZP18222.1"/>
    </source>
</evidence>
<protein>
    <recommendedName>
        <fullName evidence="4">CxC1-like cysteine cluster associated with KDZ transposases domain-containing protein</fullName>
    </recommendedName>
</protein>
<dbReference type="PANTHER" id="PTHR33096:SF1">
    <property type="entry name" value="CXC1-LIKE CYSTEINE CLUSTER ASSOCIATED WITH KDZ TRANSPOSASES DOMAIN-CONTAINING PROTEIN"/>
    <property type="match status" value="1"/>
</dbReference>